<feature type="binding site" evidence="5">
    <location>
        <position position="118"/>
    </location>
    <ligand>
        <name>Mg(2+)</name>
        <dbReference type="ChEBI" id="CHEBI:18420"/>
    </ligand>
</feature>
<keyword evidence="7" id="KW-0456">Lyase</keyword>
<feature type="binding site" evidence="4">
    <location>
        <position position="118"/>
    </location>
    <ligand>
        <name>substrate</name>
    </ligand>
</feature>
<evidence type="ECO:0000259" key="6">
    <source>
        <dbReference type="Pfam" id="PF03328"/>
    </source>
</evidence>
<dbReference type="GO" id="GO:0047777">
    <property type="term" value="F:(S)-citramalyl-CoA lyase activity"/>
    <property type="evidence" value="ECO:0007669"/>
    <property type="project" value="TreeGrafter"/>
</dbReference>
<feature type="domain" description="HpcH/HpaI aldolase/citrate lyase" evidence="6">
    <location>
        <begin position="121"/>
        <end position="176"/>
    </location>
</feature>
<proteinExistence type="predicted"/>
<evidence type="ECO:0000256" key="4">
    <source>
        <dbReference type="PIRSR" id="PIRSR015582-1"/>
    </source>
</evidence>
<evidence type="ECO:0000256" key="5">
    <source>
        <dbReference type="PIRSR" id="PIRSR015582-2"/>
    </source>
</evidence>
<dbReference type="InterPro" id="IPR040442">
    <property type="entry name" value="Pyrv_kinase-like_dom_sf"/>
</dbReference>
<dbReference type="PANTHER" id="PTHR11105">
    <property type="entry name" value="CITRATE LYASE SUBUNIT BETA-RELATED"/>
    <property type="match status" value="1"/>
</dbReference>
<keyword evidence="8" id="KW-1185">Reference proteome</keyword>
<dbReference type="PIRSF" id="PIRSF015582">
    <property type="entry name" value="Cit_lyase_B"/>
    <property type="match status" value="1"/>
</dbReference>
<evidence type="ECO:0000256" key="2">
    <source>
        <dbReference type="ARBA" id="ARBA00022723"/>
    </source>
</evidence>
<dbReference type="InterPro" id="IPR005000">
    <property type="entry name" value="Aldolase/citrate-lyase_domain"/>
</dbReference>
<dbReference type="InterPro" id="IPR011206">
    <property type="entry name" value="Citrate_lyase_beta/mcl1/mcl2"/>
</dbReference>
<dbReference type="AlphaFoldDB" id="A0AAD9Q8E0"/>
<dbReference type="InterPro" id="IPR015813">
    <property type="entry name" value="Pyrv/PenolPyrv_kinase-like_dom"/>
</dbReference>
<sequence length="247" mass="26950">NLILKRKLCDVKSYTPRRSFLYIPGNEERKVSKAIGLNADCVVLDCEDGVAEDARNSIHNLLGQLNFGSREVCVRINSIETGLAEDDLAAAVTASLDAKILGLKKSRGSKLGLITQVESAAGATRTQDVKELIYARQSVVVHAKAYGLQAIDMVYINFKDPEGLKAQAEEGAQFGKQIIHPGQIDVVNRAFSPSKEKLNWASAVVTAFEQHEKEGKGAVDFHGCMIDMPTVQQARNVLRLAELTQAE</sequence>
<evidence type="ECO:0000256" key="3">
    <source>
        <dbReference type="ARBA" id="ARBA00022842"/>
    </source>
</evidence>
<keyword evidence="3 5" id="KW-0460">Magnesium</keyword>
<dbReference type="PANTHER" id="PTHR11105:SF0">
    <property type="entry name" value="CITRAMALYL-COA LYASE, MITOCHONDRIAL"/>
    <property type="match status" value="1"/>
</dbReference>
<evidence type="ECO:0000313" key="8">
    <source>
        <dbReference type="Proteomes" id="UP001249851"/>
    </source>
</evidence>
<evidence type="ECO:0000256" key="1">
    <source>
        <dbReference type="ARBA" id="ARBA00001946"/>
    </source>
</evidence>
<organism evidence="7 8">
    <name type="scientific">Acropora cervicornis</name>
    <name type="common">Staghorn coral</name>
    <dbReference type="NCBI Taxonomy" id="6130"/>
    <lineage>
        <taxon>Eukaryota</taxon>
        <taxon>Metazoa</taxon>
        <taxon>Cnidaria</taxon>
        <taxon>Anthozoa</taxon>
        <taxon>Hexacorallia</taxon>
        <taxon>Scleractinia</taxon>
        <taxon>Astrocoeniina</taxon>
        <taxon>Acroporidae</taxon>
        <taxon>Acropora</taxon>
    </lineage>
</organism>
<dbReference type="InterPro" id="IPR040186">
    <property type="entry name" value="Citramalyl-CoA_lyase"/>
</dbReference>
<keyword evidence="2 5" id="KW-0479">Metal-binding</keyword>
<dbReference type="Pfam" id="PF03328">
    <property type="entry name" value="HpcH_HpaI"/>
    <property type="match status" value="2"/>
</dbReference>
<dbReference type="SUPFAM" id="SSF51621">
    <property type="entry name" value="Phosphoenolpyruvate/pyruvate domain"/>
    <property type="match status" value="1"/>
</dbReference>
<accession>A0AAD9Q8E0</accession>
<comment type="cofactor">
    <cofactor evidence="1">
        <name>Mg(2+)</name>
        <dbReference type="ChEBI" id="CHEBI:18420"/>
    </cofactor>
</comment>
<gene>
    <name evidence="7" type="ORF">P5673_021926</name>
</gene>
<reference evidence="7" key="1">
    <citation type="journal article" date="2023" name="G3 (Bethesda)">
        <title>Whole genome assembly and annotation of the endangered Caribbean coral Acropora cervicornis.</title>
        <authorList>
            <person name="Selwyn J.D."/>
            <person name="Vollmer S.V."/>
        </authorList>
    </citation>
    <scope>NUCLEOTIDE SEQUENCE</scope>
    <source>
        <strain evidence="7">K2</strain>
    </source>
</reference>
<dbReference type="GO" id="GO:0106064">
    <property type="term" value="P:regulation of cobalamin metabolic process"/>
    <property type="evidence" value="ECO:0007669"/>
    <property type="project" value="TreeGrafter"/>
</dbReference>
<name>A0AAD9Q8E0_ACRCE</name>
<dbReference type="Proteomes" id="UP001249851">
    <property type="component" value="Unassembled WGS sequence"/>
</dbReference>
<feature type="non-terminal residue" evidence="7">
    <location>
        <position position="247"/>
    </location>
</feature>
<feature type="domain" description="HpcH/HpaI aldolase/citrate lyase" evidence="6">
    <location>
        <begin position="18"/>
        <end position="97"/>
    </location>
</feature>
<evidence type="ECO:0000313" key="7">
    <source>
        <dbReference type="EMBL" id="KAK2556281.1"/>
    </source>
</evidence>
<comment type="caution">
    <text evidence="7">The sequence shown here is derived from an EMBL/GenBank/DDBJ whole genome shotgun (WGS) entry which is preliminary data.</text>
</comment>
<dbReference type="Gene3D" id="3.20.20.60">
    <property type="entry name" value="Phosphoenolpyruvate-binding domains"/>
    <property type="match status" value="2"/>
</dbReference>
<dbReference type="GO" id="GO:0046872">
    <property type="term" value="F:metal ion binding"/>
    <property type="evidence" value="ECO:0007669"/>
    <property type="project" value="UniProtKB-KW"/>
</dbReference>
<reference evidence="7" key="2">
    <citation type="journal article" date="2023" name="Science">
        <title>Genomic signatures of disease resistance in endangered staghorn corals.</title>
        <authorList>
            <person name="Vollmer S.V."/>
            <person name="Selwyn J.D."/>
            <person name="Despard B.A."/>
            <person name="Roesel C.L."/>
        </authorList>
    </citation>
    <scope>NUCLEOTIDE SEQUENCE</scope>
    <source>
        <strain evidence="7">K2</strain>
    </source>
</reference>
<protein>
    <submittedName>
        <fullName evidence="7">Citramalyl-CoA lyase</fullName>
    </submittedName>
</protein>
<dbReference type="EMBL" id="JARQWQ010000057">
    <property type="protein sequence ID" value="KAK2556281.1"/>
    <property type="molecule type" value="Genomic_DNA"/>
</dbReference>
<feature type="binding site" evidence="4">
    <location>
        <position position="75"/>
    </location>
    <ligand>
        <name>substrate</name>
    </ligand>
</feature>